<dbReference type="PANTHER" id="PTHR36447">
    <property type="entry name" value="BETA-GALACTOSIDASE GANA"/>
    <property type="match status" value="1"/>
</dbReference>
<dbReference type="RefSeq" id="WP_282910823.1">
    <property type="nucleotide sequence ID" value="NZ_JAGRPV010000001.1"/>
</dbReference>
<dbReference type="InterPro" id="IPR017853">
    <property type="entry name" value="GH"/>
</dbReference>
<evidence type="ECO:0000256" key="1">
    <source>
        <dbReference type="ARBA" id="ARBA00022723"/>
    </source>
</evidence>
<keyword evidence="4 7" id="KW-0326">Glycosidase</keyword>
<dbReference type="GO" id="GO:0004565">
    <property type="term" value="F:beta-galactosidase activity"/>
    <property type="evidence" value="ECO:0007669"/>
    <property type="project" value="UniProtKB-EC"/>
</dbReference>
<proteinExistence type="predicted"/>
<evidence type="ECO:0000313" key="8">
    <source>
        <dbReference type="Proteomes" id="UP001161691"/>
    </source>
</evidence>
<feature type="compositionally biased region" description="Polar residues" evidence="5">
    <location>
        <begin position="302"/>
        <end position="321"/>
    </location>
</feature>
<evidence type="ECO:0000256" key="2">
    <source>
        <dbReference type="ARBA" id="ARBA00022801"/>
    </source>
</evidence>
<evidence type="ECO:0000259" key="6">
    <source>
        <dbReference type="Pfam" id="PF02449"/>
    </source>
</evidence>
<organism evidence="7 8">
    <name type="scientific">Cohnella hashimotonis</name>
    <dbReference type="NCBI Taxonomy" id="2826895"/>
    <lineage>
        <taxon>Bacteria</taxon>
        <taxon>Bacillati</taxon>
        <taxon>Bacillota</taxon>
        <taxon>Bacilli</taxon>
        <taxon>Bacillales</taxon>
        <taxon>Paenibacillaceae</taxon>
        <taxon>Cohnella</taxon>
    </lineage>
</organism>
<reference evidence="7" key="1">
    <citation type="submission" date="2023-04" db="EMBL/GenBank/DDBJ databases">
        <title>Comparative genomic analysis of Cohnella hashimotonis sp. nov., isolated from the International Space Station.</title>
        <authorList>
            <person name="Venkateswaran K."/>
            <person name="Simpson A."/>
        </authorList>
    </citation>
    <scope>NUCLEOTIDE SEQUENCE</scope>
    <source>
        <strain evidence="7">F6_2S_P_1</strain>
    </source>
</reference>
<dbReference type="InterPro" id="IPR003476">
    <property type="entry name" value="Glyco_hydro_42"/>
</dbReference>
<dbReference type="EMBL" id="JAGRPV010000001">
    <property type="protein sequence ID" value="MDI4648085.1"/>
    <property type="molecule type" value="Genomic_DNA"/>
</dbReference>
<keyword evidence="1" id="KW-0479">Metal-binding</keyword>
<dbReference type="PANTHER" id="PTHR36447:SF2">
    <property type="entry name" value="BETA-GALACTOSIDASE YESZ"/>
    <property type="match status" value="1"/>
</dbReference>
<dbReference type="Gene3D" id="3.40.50.880">
    <property type="match status" value="1"/>
</dbReference>
<keyword evidence="3" id="KW-0862">Zinc</keyword>
<dbReference type="InterPro" id="IPR013529">
    <property type="entry name" value="Glyco_hydro_42_N"/>
</dbReference>
<dbReference type="InterPro" id="IPR029062">
    <property type="entry name" value="Class_I_gatase-like"/>
</dbReference>
<evidence type="ECO:0000256" key="5">
    <source>
        <dbReference type="SAM" id="MobiDB-lite"/>
    </source>
</evidence>
<dbReference type="Pfam" id="PF02449">
    <property type="entry name" value="Glyco_hydro_42"/>
    <property type="match status" value="1"/>
</dbReference>
<evidence type="ECO:0000256" key="3">
    <source>
        <dbReference type="ARBA" id="ARBA00022833"/>
    </source>
</evidence>
<protein>
    <submittedName>
        <fullName evidence="7">Beta-galactosidase</fullName>
        <ecNumber evidence="7">3.2.1.23</ecNumber>
    </submittedName>
</protein>
<keyword evidence="2 7" id="KW-0378">Hydrolase</keyword>
<dbReference type="Gene3D" id="3.20.20.80">
    <property type="entry name" value="Glycosidases"/>
    <property type="match status" value="1"/>
</dbReference>
<evidence type="ECO:0000256" key="4">
    <source>
        <dbReference type="ARBA" id="ARBA00023295"/>
    </source>
</evidence>
<name>A0ABT6TP62_9BACL</name>
<keyword evidence="8" id="KW-1185">Reference proteome</keyword>
<dbReference type="SUPFAM" id="SSF51445">
    <property type="entry name" value="(Trans)glycosidases"/>
    <property type="match status" value="1"/>
</dbReference>
<dbReference type="EC" id="3.2.1.23" evidence="7"/>
<gene>
    <name evidence="7" type="ORF">KB449_24255</name>
</gene>
<dbReference type="Proteomes" id="UP001161691">
    <property type="component" value="Unassembled WGS sequence"/>
</dbReference>
<accession>A0ABT6TP62</accession>
<evidence type="ECO:0000313" key="7">
    <source>
        <dbReference type="EMBL" id="MDI4648085.1"/>
    </source>
</evidence>
<feature type="domain" description="Glycoside hydrolase family 42 N-terminal" evidence="6">
    <location>
        <begin position="580"/>
        <end position="702"/>
    </location>
</feature>
<sequence length="1114" mass="123012">MATIIFYDAGFPYEGAAPDEAALRDLRRSGRVVDAAGLAEALEAEDAGTLVHLHGPYFPKDAWPAISRHLGAGKGWVHAGGAPFKRPVGLTAEGWAAEPEMTAYHQEIHIHEALVADGTRAASLRHNPERPLLAGSEALFDIGETYGLVLHVTHERDQLNQATGSSGPMNARIQPLLVGVSPEGREVTAPVVLLERFRGDFAGGRWLLANQRLTARFWSGGGAAALLRWADYCQAGVTELWLKPSYAAYHAGETPHLTVQAQRITPAGGIAREPEEWRLRISLRKRAAPEHEREAAKAAGLNQDTQAVASQSGPAAQTASSESDDLYADPHIAAIASSLDVRAAMSEVDALWQEELDLSVGSEIAYVNFVAPVALEPGSYAIACEAVSASGERRLLHQGFWCYDRELLRRGAPLAAGRDYFIKDGKPFPVVGMTYMASDTGRKFINLPNPAIWDRDMATMKRAGINWIRTGMWSAWRHLMFEDGHASEEQLRAIDAFILTAARHGLEVTFTFFAFAPEAWEGRNPYLDPRSVQAQKRFIAAIVSRHKDTSNVQWDLINEPSLFDPTRIFTGPRAVHDKFERQAFGQWLQERHGMIDRLQARWNMTQAELPDFSSAEPPEQTDIAFDIHDIKRLKKNGRWLDYTLFTMDMHNRWVEALSATIRTHVPGHLVTVGQDEALGRGPRPSPFMYAQSVDYTNVHTWWLNDQLLWDGLFGKDPSKPALIQETGIMYVEMPDNRAKRTEEELRNLLERKYAYAFAGGSAGAVHWLWNTNYFMDNVCESNIGALRADGTEKPEADVSYDFGRFIGSISDLFADRELADIAVVFPYTNDFSSRRFACEASQSLTRVLAYDMKVPFYGISELHLDSLSADKPRLIIVPSAHSFSDEALEKLLGHVEMHGGTLLFTGPIGLDAYWKPTSRAARAVGAAYRLTNLSREEQVRIAGRTYRASFGDRKIGQLNKEVVPGADGNGWSQTAELLVRPLGAGKLLWCPLPLELNERTDTLQALYAAALQEAQAGSGAMAWEKGGDHPGVYGTRLTFKHGSLYIFISESGADCEVAIRDGETSYRFTVPSERSVLFATDAQGGLIATYRDTVVSQSGRVAGAEEKKAAGELS</sequence>
<feature type="region of interest" description="Disordered" evidence="5">
    <location>
        <begin position="292"/>
        <end position="324"/>
    </location>
</feature>
<comment type="caution">
    <text evidence="7">The sequence shown here is derived from an EMBL/GenBank/DDBJ whole genome shotgun (WGS) entry which is preliminary data.</text>
</comment>